<dbReference type="AlphaFoldDB" id="A0A0C9RIF1"/>
<dbReference type="PANTHER" id="PTHR35617:SF3">
    <property type="entry name" value="CORE-BINDING (CB) DOMAIN-CONTAINING PROTEIN"/>
    <property type="match status" value="1"/>
</dbReference>
<dbReference type="InterPro" id="IPR002104">
    <property type="entry name" value="Integrase_catalytic"/>
</dbReference>
<dbReference type="SUPFAM" id="SSF56349">
    <property type="entry name" value="DNA breaking-rejoining enzymes"/>
    <property type="match status" value="1"/>
</dbReference>
<proteinExistence type="predicted"/>
<dbReference type="InterPro" id="IPR011010">
    <property type="entry name" value="DNA_brk_join_enz"/>
</dbReference>
<name>A0A0C9RIF1_9HYME</name>
<dbReference type="PANTHER" id="PTHR35617">
    <property type="entry name" value="PHAGE_INTEGRASE DOMAIN-CONTAINING PROTEIN"/>
    <property type="match status" value="1"/>
</dbReference>
<gene>
    <name evidence="3" type="primary">xerC</name>
    <name evidence="3" type="ORF">g.4261</name>
</gene>
<feature type="non-terminal residue" evidence="3">
    <location>
        <position position="1"/>
    </location>
</feature>
<evidence type="ECO:0000313" key="3">
    <source>
        <dbReference type="EMBL" id="JAG76453.1"/>
    </source>
</evidence>
<dbReference type="GO" id="GO:0003677">
    <property type="term" value="F:DNA binding"/>
    <property type="evidence" value="ECO:0007669"/>
    <property type="project" value="InterPro"/>
</dbReference>
<reference evidence="3" key="1">
    <citation type="submission" date="2015-01" db="EMBL/GenBank/DDBJ databases">
        <title>Transcriptome Assembly of Fopius arisanus.</title>
        <authorList>
            <person name="Geib S."/>
        </authorList>
    </citation>
    <scope>NUCLEOTIDE SEQUENCE</scope>
</reference>
<dbReference type="GO" id="GO:0006310">
    <property type="term" value="P:DNA recombination"/>
    <property type="evidence" value="ECO:0007669"/>
    <property type="project" value="UniProtKB-KW"/>
</dbReference>
<dbReference type="GO" id="GO:0015074">
    <property type="term" value="P:DNA integration"/>
    <property type="evidence" value="ECO:0007669"/>
    <property type="project" value="InterPro"/>
</dbReference>
<evidence type="ECO:0000256" key="1">
    <source>
        <dbReference type="ARBA" id="ARBA00023172"/>
    </source>
</evidence>
<dbReference type="PROSITE" id="PS51898">
    <property type="entry name" value="TYR_RECOMBINASE"/>
    <property type="match status" value="1"/>
</dbReference>
<keyword evidence="1" id="KW-0233">DNA recombination</keyword>
<sequence length="99" mass="11194">CKQLFISYKKPHETVSTRTISRWVKKSLFLSGIDTTISSAHSTRHASTSKAVENGVDFDTIRRTVGWSAGSQTFARFYQRPVNSADTNFTRSVFEINCK</sequence>
<protein>
    <submittedName>
        <fullName evidence="3">XerC protein</fullName>
    </submittedName>
</protein>
<feature type="domain" description="Tyr recombinase" evidence="2">
    <location>
        <begin position="1"/>
        <end position="95"/>
    </location>
</feature>
<dbReference type="Gene3D" id="1.10.443.10">
    <property type="entry name" value="Intergrase catalytic core"/>
    <property type="match status" value="1"/>
</dbReference>
<dbReference type="Pfam" id="PF00589">
    <property type="entry name" value="Phage_integrase"/>
    <property type="match status" value="1"/>
</dbReference>
<organism evidence="3">
    <name type="scientific">Fopius arisanus</name>
    <dbReference type="NCBI Taxonomy" id="64838"/>
    <lineage>
        <taxon>Eukaryota</taxon>
        <taxon>Metazoa</taxon>
        <taxon>Ecdysozoa</taxon>
        <taxon>Arthropoda</taxon>
        <taxon>Hexapoda</taxon>
        <taxon>Insecta</taxon>
        <taxon>Pterygota</taxon>
        <taxon>Neoptera</taxon>
        <taxon>Endopterygota</taxon>
        <taxon>Hymenoptera</taxon>
        <taxon>Apocrita</taxon>
        <taxon>Ichneumonoidea</taxon>
        <taxon>Braconidae</taxon>
        <taxon>Opiinae</taxon>
        <taxon>Fopius</taxon>
    </lineage>
</organism>
<accession>A0A0C9RIF1</accession>
<evidence type="ECO:0000259" key="2">
    <source>
        <dbReference type="PROSITE" id="PS51898"/>
    </source>
</evidence>
<dbReference type="EMBL" id="GBYB01006686">
    <property type="protein sequence ID" value="JAG76453.1"/>
    <property type="molecule type" value="Transcribed_RNA"/>
</dbReference>
<dbReference type="InterPro" id="IPR013762">
    <property type="entry name" value="Integrase-like_cat_sf"/>
</dbReference>